<dbReference type="AlphaFoldDB" id="A0A917B6T4"/>
<dbReference type="InterPro" id="IPR036388">
    <property type="entry name" value="WH-like_DNA-bd_sf"/>
</dbReference>
<dbReference type="Gene3D" id="1.10.10.10">
    <property type="entry name" value="Winged helix-like DNA-binding domain superfamily/Winged helix DNA-binding domain"/>
    <property type="match status" value="1"/>
</dbReference>
<evidence type="ECO:0000313" key="2">
    <source>
        <dbReference type="EMBL" id="GGF24264.1"/>
    </source>
</evidence>
<dbReference type="InterPro" id="IPR010093">
    <property type="entry name" value="SinI_DNA-bd"/>
</dbReference>
<comment type="caution">
    <text evidence="2">The sequence shown here is derived from an EMBL/GenBank/DDBJ whole genome shotgun (WGS) entry which is preliminary data.</text>
</comment>
<reference evidence="2" key="1">
    <citation type="journal article" date="2014" name="Int. J. Syst. Evol. Microbiol.">
        <title>Complete genome sequence of Corynebacterium casei LMG S-19264T (=DSM 44701T), isolated from a smear-ripened cheese.</title>
        <authorList>
            <consortium name="US DOE Joint Genome Institute (JGI-PGF)"/>
            <person name="Walter F."/>
            <person name="Albersmeier A."/>
            <person name="Kalinowski J."/>
            <person name="Ruckert C."/>
        </authorList>
    </citation>
    <scope>NUCLEOTIDE SEQUENCE</scope>
    <source>
        <strain evidence="2">CGMCC 1.12153</strain>
    </source>
</reference>
<dbReference type="RefSeq" id="WP_188377756.1">
    <property type="nucleotide sequence ID" value="NZ_BMEL01000003.1"/>
</dbReference>
<organism evidence="2 3">
    <name type="scientific">Halobacillus andaensis</name>
    <dbReference type="NCBI Taxonomy" id="1176239"/>
    <lineage>
        <taxon>Bacteria</taxon>
        <taxon>Bacillati</taxon>
        <taxon>Bacillota</taxon>
        <taxon>Bacilli</taxon>
        <taxon>Bacillales</taxon>
        <taxon>Bacillaceae</taxon>
        <taxon>Halobacillus</taxon>
    </lineage>
</organism>
<dbReference type="InterPro" id="IPR009061">
    <property type="entry name" value="DNA-bd_dom_put_sf"/>
</dbReference>
<evidence type="ECO:0000259" key="1">
    <source>
        <dbReference type="Pfam" id="PF12728"/>
    </source>
</evidence>
<dbReference type="Pfam" id="PF12728">
    <property type="entry name" value="HTH_17"/>
    <property type="match status" value="1"/>
</dbReference>
<name>A0A917B6T4_HALAA</name>
<sequence>MEKTTLTTQEVADYIGVSKDLVYAMVRKKEVPHVRVGTRLLFKKDSIERWLTTKEEESIKNTP</sequence>
<protein>
    <recommendedName>
        <fullName evidence="1">Helix-turn-helix domain-containing protein</fullName>
    </recommendedName>
</protein>
<dbReference type="SUPFAM" id="SSF46955">
    <property type="entry name" value="Putative DNA-binding domain"/>
    <property type="match status" value="1"/>
</dbReference>
<dbReference type="InterPro" id="IPR041657">
    <property type="entry name" value="HTH_17"/>
</dbReference>
<dbReference type="GO" id="GO:0003677">
    <property type="term" value="F:DNA binding"/>
    <property type="evidence" value="ECO:0007669"/>
    <property type="project" value="InterPro"/>
</dbReference>
<dbReference type="EMBL" id="BMEL01000003">
    <property type="protein sequence ID" value="GGF24264.1"/>
    <property type="molecule type" value="Genomic_DNA"/>
</dbReference>
<reference evidence="2" key="2">
    <citation type="submission" date="2020-09" db="EMBL/GenBank/DDBJ databases">
        <authorList>
            <person name="Sun Q."/>
            <person name="Zhou Y."/>
        </authorList>
    </citation>
    <scope>NUCLEOTIDE SEQUENCE</scope>
    <source>
        <strain evidence="2">CGMCC 1.12153</strain>
    </source>
</reference>
<dbReference type="NCBIfam" id="TIGR01764">
    <property type="entry name" value="excise"/>
    <property type="match status" value="1"/>
</dbReference>
<evidence type="ECO:0000313" key="3">
    <source>
        <dbReference type="Proteomes" id="UP000660110"/>
    </source>
</evidence>
<keyword evidence="3" id="KW-1185">Reference proteome</keyword>
<gene>
    <name evidence="2" type="ORF">GCM10010954_23930</name>
</gene>
<feature type="domain" description="Helix-turn-helix" evidence="1">
    <location>
        <begin position="6"/>
        <end position="53"/>
    </location>
</feature>
<proteinExistence type="predicted"/>
<dbReference type="Proteomes" id="UP000660110">
    <property type="component" value="Unassembled WGS sequence"/>
</dbReference>
<accession>A0A917B6T4</accession>